<organism evidence="3 4">
    <name type="scientific">Sphaerulina musiva (strain SO2202)</name>
    <name type="common">Poplar stem canker fungus</name>
    <name type="synonym">Septoria musiva</name>
    <dbReference type="NCBI Taxonomy" id="692275"/>
    <lineage>
        <taxon>Eukaryota</taxon>
        <taxon>Fungi</taxon>
        <taxon>Dikarya</taxon>
        <taxon>Ascomycota</taxon>
        <taxon>Pezizomycotina</taxon>
        <taxon>Dothideomycetes</taxon>
        <taxon>Dothideomycetidae</taxon>
        <taxon>Mycosphaerellales</taxon>
        <taxon>Mycosphaerellaceae</taxon>
        <taxon>Sphaerulina</taxon>
    </lineage>
</organism>
<dbReference type="STRING" id="692275.N1QIJ0"/>
<dbReference type="EMBL" id="KB456265">
    <property type="protein sequence ID" value="EMF12244.1"/>
    <property type="molecule type" value="Genomic_DNA"/>
</dbReference>
<dbReference type="GeneID" id="27906939"/>
<keyword evidence="4" id="KW-1185">Reference proteome</keyword>
<dbReference type="PROSITE" id="PS51762">
    <property type="entry name" value="GH16_2"/>
    <property type="match status" value="1"/>
</dbReference>
<reference evidence="3 4" key="1">
    <citation type="journal article" date="2012" name="PLoS Pathog.">
        <title>Diverse lifestyles and strategies of plant pathogenesis encoded in the genomes of eighteen Dothideomycetes fungi.</title>
        <authorList>
            <person name="Ohm R.A."/>
            <person name="Feau N."/>
            <person name="Henrissat B."/>
            <person name="Schoch C.L."/>
            <person name="Horwitz B.A."/>
            <person name="Barry K.W."/>
            <person name="Condon B.J."/>
            <person name="Copeland A.C."/>
            <person name="Dhillon B."/>
            <person name="Glaser F."/>
            <person name="Hesse C.N."/>
            <person name="Kosti I."/>
            <person name="LaButti K."/>
            <person name="Lindquist E.A."/>
            <person name="Lucas S."/>
            <person name="Salamov A.A."/>
            <person name="Bradshaw R.E."/>
            <person name="Ciuffetti L."/>
            <person name="Hamelin R.C."/>
            <person name="Kema G.H.J."/>
            <person name="Lawrence C."/>
            <person name="Scott J.A."/>
            <person name="Spatafora J.W."/>
            <person name="Turgeon B.G."/>
            <person name="de Wit P.J.G.M."/>
            <person name="Zhong S."/>
            <person name="Goodwin S.B."/>
            <person name="Grigoriev I.V."/>
        </authorList>
    </citation>
    <scope>NUCLEOTIDE SEQUENCE [LARGE SCALE GENOMIC DNA]</scope>
    <source>
        <strain evidence="3 4">SO2202</strain>
    </source>
</reference>
<dbReference type="Proteomes" id="UP000016931">
    <property type="component" value="Unassembled WGS sequence"/>
</dbReference>
<dbReference type="GO" id="GO:0005975">
    <property type="term" value="P:carbohydrate metabolic process"/>
    <property type="evidence" value="ECO:0007669"/>
    <property type="project" value="InterPro"/>
</dbReference>
<name>N1QIJ0_SPHMS</name>
<dbReference type="HOGENOM" id="CLU_019533_3_0_1"/>
<dbReference type="OMA" id="NGKWTSA"/>
<protein>
    <submittedName>
        <fullName evidence="3">Glycoside hydrolase family 16 protein</fullName>
    </submittedName>
</protein>
<dbReference type="AlphaFoldDB" id="N1QIJ0"/>
<dbReference type="PANTHER" id="PTHR10963:SF60">
    <property type="entry name" value="GRAM-NEGATIVE BACTERIA-BINDING PROTEIN 1-RELATED"/>
    <property type="match status" value="1"/>
</dbReference>
<proteinExistence type="predicted"/>
<dbReference type="RefSeq" id="XP_016760365.1">
    <property type="nucleotide sequence ID" value="XM_016909802.1"/>
</dbReference>
<dbReference type="SUPFAM" id="SSF49899">
    <property type="entry name" value="Concanavalin A-like lectins/glucanases"/>
    <property type="match status" value="1"/>
</dbReference>
<keyword evidence="3" id="KW-0378">Hydrolase</keyword>
<accession>N1QIJ0</accession>
<dbReference type="InterPro" id="IPR013320">
    <property type="entry name" value="ConA-like_dom_sf"/>
</dbReference>
<dbReference type="InterPro" id="IPR000757">
    <property type="entry name" value="Beta-glucanase-like"/>
</dbReference>
<keyword evidence="1" id="KW-0732">Signal</keyword>
<feature type="chain" id="PRO_5004110865" evidence="1">
    <location>
        <begin position="18"/>
        <end position="302"/>
    </location>
</feature>
<feature type="domain" description="GH16" evidence="2">
    <location>
        <begin position="12"/>
        <end position="302"/>
    </location>
</feature>
<dbReference type="Gene3D" id="2.60.120.200">
    <property type="match status" value="1"/>
</dbReference>
<dbReference type="InterPro" id="IPR050546">
    <property type="entry name" value="Glycosyl_Hydrlase_16"/>
</dbReference>
<dbReference type="Pfam" id="PF26113">
    <property type="entry name" value="GH16_XgeA"/>
    <property type="match status" value="1"/>
</dbReference>
<gene>
    <name evidence="3" type="ORF">SEPMUDRAFT_67957</name>
</gene>
<sequence length="302" mass="32651">MKTSAFTLAFAASSALASAPSTINTSWKKTLFLDDFTGGSGSAPDSSKWIMQTGTSYPGGPPQWGTQEVQTYTSSGNNIRQAGNGDLWIIPTRSNTNNGNGTWTSARLETRQSNFQAPVGGKLRVEARIKIPNVIGSNAAGYWPAFWALGSSFRQNNNYWSWPSVGEIDIMENINGQDSVVNTIHCHINPGGICNEPNGLGGTYNCSGSRCPGNYHIYEIVIDRSVKPEVVKFWVDRKLKRTVSQTQLGSAWTKTVNSGFFLILNVAMGGAYPNAVAGMQTPTNETVSGREMAVDYVGVWST</sequence>
<evidence type="ECO:0000313" key="4">
    <source>
        <dbReference type="Proteomes" id="UP000016931"/>
    </source>
</evidence>
<evidence type="ECO:0000256" key="1">
    <source>
        <dbReference type="SAM" id="SignalP"/>
    </source>
</evidence>
<evidence type="ECO:0000313" key="3">
    <source>
        <dbReference type="EMBL" id="EMF12244.1"/>
    </source>
</evidence>
<dbReference type="eggNOG" id="ENOG502S1W9">
    <property type="taxonomic scope" value="Eukaryota"/>
</dbReference>
<dbReference type="OrthoDB" id="192832at2759"/>
<dbReference type="GO" id="GO:0004553">
    <property type="term" value="F:hydrolase activity, hydrolyzing O-glycosyl compounds"/>
    <property type="evidence" value="ECO:0007669"/>
    <property type="project" value="InterPro"/>
</dbReference>
<evidence type="ECO:0000259" key="2">
    <source>
        <dbReference type="PROSITE" id="PS51762"/>
    </source>
</evidence>
<dbReference type="PANTHER" id="PTHR10963">
    <property type="entry name" value="GLYCOSYL HYDROLASE-RELATED"/>
    <property type="match status" value="1"/>
</dbReference>
<feature type="signal peptide" evidence="1">
    <location>
        <begin position="1"/>
        <end position="17"/>
    </location>
</feature>